<evidence type="ECO:0000313" key="2">
    <source>
        <dbReference type="EMBL" id="MBA4494100.1"/>
    </source>
</evidence>
<dbReference type="RefSeq" id="WP_181751339.1">
    <property type="nucleotide sequence ID" value="NZ_JACEIQ010000005.1"/>
</dbReference>
<dbReference type="Pfam" id="PF04474">
    <property type="entry name" value="DUF554"/>
    <property type="match status" value="1"/>
</dbReference>
<keyword evidence="1" id="KW-0472">Membrane</keyword>
<feature type="transmembrane region" description="Helical" evidence="1">
    <location>
        <begin position="60"/>
        <end position="78"/>
    </location>
</feature>
<feature type="transmembrane region" description="Helical" evidence="1">
    <location>
        <begin position="214"/>
        <end position="231"/>
    </location>
</feature>
<dbReference type="InterPro" id="IPR007563">
    <property type="entry name" value="DUF554"/>
</dbReference>
<proteinExistence type="predicted"/>
<accession>A0A7W1WQD9</accession>
<evidence type="ECO:0000256" key="1">
    <source>
        <dbReference type="SAM" id="Phobius"/>
    </source>
</evidence>
<feature type="transmembrane region" description="Helical" evidence="1">
    <location>
        <begin position="99"/>
        <end position="121"/>
    </location>
</feature>
<dbReference type="Proteomes" id="UP000535491">
    <property type="component" value="Unassembled WGS sequence"/>
</dbReference>
<keyword evidence="3" id="KW-1185">Reference proteome</keyword>
<feature type="transmembrane region" description="Helical" evidence="1">
    <location>
        <begin position="37"/>
        <end position="54"/>
    </location>
</feature>
<dbReference type="AlphaFoldDB" id="A0A7W1WQD9"/>
<feature type="transmembrane region" description="Helical" evidence="1">
    <location>
        <begin position="141"/>
        <end position="170"/>
    </location>
</feature>
<keyword evidence="1" id="KW-1133">Transmembrane helix</keyword>
<dbReference type="PANTHER" id="PTHR36111">
    <property type="entry name" value="INNER MEMBRANE PROTEIN-RELATED"/>
    <property type="match status" value="1"/>
</dbReference>
<organism evidence="2 3">
    <name type="scientific">Paenactinomyces guangxiensis</name>
    <dbReference type="NCBI Taxonomy" id="1490290"/>
    <lineage>
        <taxon>Bacteria</taxon>
        <taxon>Bacillati</taxon>
        <taxon>Bacillota</taxon>
        <taxon>Bacilli</taxon>
        <taxon>Bacillales</taxon>
        <taxon>Thermoactinomycetaceae</taxon>
        <taxon>Paenactinomyces</taxon>
    </lineage>
</organism>
<keyword evidence="1" id="KW-0812">Transmembrane</keyword>
<gene>
    <name evidence="2" type="ORF">H1191_07255</name>
</gene>
<sequence>MTAALLLGTIVNAIAICIGAFIGRWLRRMEEKMNQTVMQGIALVIVIIGMTMALETDQILLVLLSIVLGGVIGSLLKIEERLEYWSKMLEQKFGGESQFANSFVAGMLVFCVGPMAILGGLDSGLRNHHDILFTKSILDGFIAAIFSSTLGIGVIFSAIPVFLYQGLIALSASWITQFFSQAALDQMIQQITAVGGILIIAIGCNLLRITSIPVANLLPALLLAAIGAPFIQY</sequence>
<feature type="transmembrane region" description="Helical" evidence="1">
    <location>
        <begin position="6"/>
        <end position="25"/>
    </location>
</feature>
<dbReference type="EMBL" id="JACEIQ010000005">
    <property type="protein sequence ID" value="MBA4494100.1"/>
    <property type="molecule type" value="Genomic_DNA"/>
</dbReference>
<evidence type="ECO:0000313" key="3">
    <source>
        <dbReference type="Proteomes" id="UP000535491"/>
    </source>
</evidence>
<protein>
    <submittedName>
        <fullName evidence="2">DUF554 domain-containing protein</fullName>
    </submittedName>
</protein>
<reference evidence="2 3" key="1">
    <citation type="submission" date="2020-07" db="EMBL/GenBank/DDBJ databases">
        <authorList>
            <person name="Feng H."/>
        </authorList>
    </citation>
    <scope>NUCLEOTIDE SEQUENCE [LARGE SCALE GENOMIC DNA]</scope>
    <source>
        <strain evidence="3">s-10</strain>
    </source>
</reference>
<comment type="caution">
    <text evidence="2">The sequence shown here is derived from an EMBL/GenBank/DDBJ whole genome shotgun (WGS) entry which is preliminary data.</text>
</comment>
<name>A0A7W1WQD9_9BACL</name>
<dbReference type="PANTHER" id="PTHR36111:SF2">
    <property type="entry name" value="INNER MEMBRANE PROTEIN"/>
    <property type="match status" value="1"/>
</dbReference>
<feature type="transmembrane region" description="Helical" evidence="1">
    <location>
        <begin position="191"/>
        <end position="208"/>
    </location>
</feature>